<dbReference type="Proteomes" id="UP001369815">
    <property type="component" value="Unassembled WGS sequence"/>
</dbReference>
<comment type="caution">
    <text evidence="10">The sequence shown here is derived from an EMBL/GenBank/DDBJ whole genome shotgun (WGS) entry which is preliminary data.</text>
</comment>
<protein>
    <recommendedName>
        <fullName evidence="3">Disintegrin and metalloproteinase domain-containing protein B</fullName>
    </recommendedName>
</protein>
<dbReference type="AlphaFoldDB" id="A0AAX6MSD7"/>
<feature type="domain" description="Peptidase M12B" evidence="9">
    <location>
        <begin position="266"/>
        <end position="483"/>
    </location>
</feature>
<dbReference type="InterPro" id="IPR034028">
    <property type="entry name" value="ZnMc_ADAM_fungal"/>
</dbReference>
<comment type="function">
    <text evidence="2">Probable zinc protease.</text>
</comment>
<dbReference type="PANTHER" id="PTHR11905">
    <property type="entry name" value="ADAM A DISINTEGRIN AND METALLOPROTEASE DOMAIN"/>
    <property type="match status" value="1"/>
</dbReference>
<dbReference type="InterPro" id="IPR001590">
    <property type="entry name" value="Peptidase_M12B"/>
</dbReference>
<sequence length="795" mass="85131">MRGLKAAAVILSALSHSSLAHSVKRNALNYISRLDNPVIHTASNRLHAYSEFDLTFLLHDQKDKIRIVLEPNLDVLSDSAVVRYLGPDGSMTEEKIQRSDHKVFKGHAFVQHPHHSEWINSGWARITVFRDGPRPLFEGTFRVNGNHHHIQTSSNYRQTQHEDDPTADFAEDEYMVVWRDSDIKSNYDVSELKRGLDENSCSSDMLNFNNEDEHPVHKGLDLRDMSAVDAKDLFGRDQIDGTTTGNGAGVNLAQSIGSTQGCPTTRKIALVGIAADCTYTAQFANKSDVRSHIVQQVSSASALFESSFNISLGIQNLTISDATCPGTPPESAKWNVACSDSVTITNRLNLFSEWRGRFNDTNAYWTLMSTCNTDAAVGLAWLGQLCSQGSGTQADSSGGNETIAGANVVVRTSTEWQVFAHESGHTFGAFHDCTPDTCSDGTVSMQKCCPLSTSTCDANGAFIMNPSTSDSATQFSPCTIGNICSALGRNSVRSSCLTNNKNVVTISPSQCGNGIVEAGEDCDCGGEEGCVNNNCCDPGTCKFKTTAVCDPTNEDCCTAQCQFKSSGSVCRESTGSCDPQEMCSGNSGTCPADVKAADGQACGASGEGLTCASGQCTSRDLQCRTLVGSLTNNNDTSACDSQTCQLRCASSQLGPNACYDMQQHFLDGTPCQGGGKCDNGQCKGSSFTDQVGSFFNDNKNIIIPVVSAVGGIIVLGLLCCIISSCRRRARRRKIAKLTQPNSSWVGGAGGAWAANQVSRPPPAAPGRNRGPPQQQSWQGQNQWAPPPRAPTMRYA</sequence>
<dbReference type="PROSITE" id="PS50214">
    <property type="entry name" value="DISINTEGRIN_2"/>
    <property type="match status" value="1"/>
</dbReference>
<dbReference type="SUPFAM" id="SSF55486">
    <property type="entry name" value="Metalloproteases ('zincins'), catalytic domain"/>
    <property type="match status" value="1"/>
</dbReference>
<dbReference type="PANTHER" id="PTHR11905:SF159">
    <property type="entry name" value="ADAM METALLOPROTEASE"/>
    <property type="match status" value="1"/>
</dbReference>
<accession>A0AAX6MSD7</accession>
<proteinExistence type="predicted"/>
<evidence type="ECO:0000256" key="3">
    <source>
        <dbReference type="ARBA" id="ARBA00074021"/>
    </source>
</evidence>
<dbReference type="FunFam" id="4.10.70.10:FF:000003">
    <property type="entry name" value="Disintegrin and metalloproteinase domain-containing protein 17"/>
    <property type="match status" value="1"/>
</dbReference>
<feature type="binding site" evidence="4">
    <location>
        <position position="425"/>
    </location>
    <ligand>
        <name>Zn(2+)</name>
        <dbReference type="ChEBI" id="CHEBI:29105"/>
        <note>catalytic</note>
    </ligand>
</feature>
<feature type="signal peptide" evidence="7">
    <location>
        <begin position="1"/>
        <end position="20"/>
    </location>
</feature>
<evidence type="ECO:0000313" key="11">
    <source>
        <dbReference type="Proteomes" id="UP001369815"/>
    </source>
</evidence>
<feature type="binding site" evidence="4">
    <location>
        <position position="421"/>
    </location>
    <ligand>
        <name>Zn(2+)</name>
        <dbReference type="ChEBI" id="CHEBI:29105"/>
        <note>catalytic</note>
    </ligand>
</feature>
<evidence type="ECO:0000256" key="1">
    <source>
        <dbReference type="ARBA" id="ARBA00023157"/>
    </source>
</evidence>
<gene>
    <name evidence="10" type="ORF">Daesc_002722</name>
</gene>
<dbReference type="InterPro" id="IPR024079">
    <property type="entry name" value="MetalloPept_cat_dom_sf"/>
</dbReference>
<comment type="caution">
    <text evidence="4">Lacks conserved residue(s) required for the propagation of feature annotation.</text>
</comment>
<feature type="domain" description="Disintegrin" evidence="8">
    <location>
        <begin position="508"/>
        <end position="598"/>
    </location>
</feature>
<name>A0AAX6MSD7_9PEZI</name>
<dbReference type="SUPFAM" id="SSF57552">
    <property type="entry name" value="Blood coagulation inhibitor (disintegrin)"/>
    <property type="match status" value="1"/>
</dbReference>
<feature type="active site" evidence="4">
    <location>
        <position position="422"/>
    </location>
</feature>
<evidence type="ECO:0000259" key="9">
    <source>
        <dbReference type="PROSITE" id="PS50215"/>
    </source>
</evidence>
<dbReference type="Pfam" id="PF13688">
    <property type="entry name" value="Reprolysin_5"/>
    <property type="match status" value="1"/>
</dbReference>
<keyword evidence="1" id="KW-1015">Disulfide bond</keyword>
<evidence type="ECO:0000256" key="4">
    <source>
        <dbReference type="PROSITE-ProRule" id="PRU00276"/>
    </source>
</evidence>
<dbReference type="CDD" id="cd04271">
    <property type="entry name" value="ZnMc_ADAM_fungal"/>
    <property type="match status" value="1"/>
</dbReference>
<dbReference type="Gene3D" id="3.40.390.10">
    <property type="entry name" value="Collagenase (Catalytic Domain)"/>
    <property type="match status" value="1"/>
</dbReference>
<evidence type="ECO:0000256" key="5">
    <source>
        <dbReference type="SAM" id="MobiDB-lite"/>
    </source>
</evidence>
<evidence type="ECO:0000256" key="2">
    <source>
        <dbReference type="ARBA" id="ARBA00056552"/>
    </source>
</evidence>
<feature type="region of interest" description="Disordered" evidence="5">
    <location>
        <begin position="748"/>
        <end position="795"/>
    </location>
</feature>
<dbReference type="SMART" id="SM00050">
    <property type="entry name" value="DISIN"/>
    <property type="match status" value="1"/>
</dbReference>
<dbReference type="Pfam" id="PF00200">
    <property type="entry name" value="Disintegrin"/>
    <property type="match status" value="1"/>
</dbReference>
<feature type="transmembrane region" description="Helical" evidence="6">
    <location>
        <begin position="701"/>
        <end position="723"/>
    </location>
</feature>
<dbReference type="GO" id="GO:0046872">
    <property type="term" value="F:metal ion binding"/>
    <property type="evidence" value="ECO:0007669"/>
    <property type="project" value="UniProtKB-KW"/>
</dbReference>
<keyword evidence="6" id="KW-1133">Transmembrane helix</keyword>
<dbReference type="InterPro" id="IPR036436">
    <property type="entry name" value="Disintegrin_dom_sf"/>
</dbReference>
<keyword evidence="11" id="KW-1185">Reference proteome</keyword>
<keyword evidence="7" id="KW-0732">Signal</keyword>
<evidence type="ECO:0000256" key="7">
    <source>
        <dbReference type="SAM" id="SignalP"/>
    </source>
</evidence>
<evidence type="ECO:0000259" key="8">
    <source>
        <dbReference type="PROSITE" id="PS50214"/>
    </source>
</evidence>
<keyword evidence="6" id="KW-0812">Transmembrane</keyword>
<reference evidence="10 11" key="1">
    <citation type="journal article" date="2024" name="Front Chem Biol">
        <title>Unveiling the potential of Daldinia eschscholtzii MFLUCC 19-0629 through bioactivity and bioinformatics studies for enhanced sustainable agriculture production.</title>
        <authorList>
            <person name="Brooks S."/>
            <person name="Weaver J.A."/>
            <person name="Klomchit A."/>
            <person name="Alharthi S.A."/>
            <person name="Onlamun T."/>
            <person name="Nurani R."/>
            <person name="Vong T.K."/>
            <person name="Alberti F."/>
            <person name="Greco C."/>
        </authorList>
    </citation>
    <scope>NUCLEOTIDE SEQUENCE [LARGE SCALE GENOMIC DNA]</scope>
    <source>
        <strain evidence="10">MFLUCC 19-0629</strain>
    </source>
</reference>
<organism evidence="10 11">
    <name type="scientific">Daldinia eschscholtzii</name>
    <dbReference type="NCBI Taxonomy" id="292717"/>
    <lineage>
        <taxon>Eukaryota</taxon>
        <taxon>Fungi</taxon>
        <taxon>Dikarya</taxon>
        <taxon>Ascomycota</taxon>
        <taxon>Pezizomycotina</taxon>
        <taxon>Sordariomycetes</taxon>
        <taxon>Xylariomycetidae</taxon>
        <taxon>Xylariales</taxon>
        <taxon>Hypoxylaceae</taxon>
        <taxon>Daldinia</taxon>
    </lineage>
</organism>
<dbReference type="GO" id="GO:0006508">
    <property type="term" value="P:proteolysis"/>
    <property type="evidence" value="ECO:0007669"/>
    <property type="project" value="InterPro"/>
</dbReference>
<dbReference type="EMBL" id="JBANMG010000003">
    <property type="protein sequence ID" value="KAK6955092.1"/>
    <property type="molecule type" value="Genomic_DNA"/>
</dbReference>
<evidence type="ECO:0000256" key="6">
    <source>
        <dbReference type="SAM" id="Phobius"/>
    </source>
</evidence>
<dbReference type="Gene3D" id="4.10.70.10">
    <property type="entry name" value="Disintegrin domain"/>
    <property type="match status" value="1"/>
</dbReference>
<feature type="binding site" evidence="4">
    <location>
        <position position="431"/>
    </location>
    <ligand>
        <name>Zn(2+)</name>
        <dbReference type="ChEBI" id="CHEBI:29105"/>
        <note>catalytic</note>
    </ligand>
</feature>
<keyword evidence="4" id="KW-0862">Zinc</keyword>
<feature type="chain" id="PRO_5043769295" description="Disintegrin and metalloproteinase domain-containing protein B" evidence="7">
    <location>
        <begin position="21"/>
        <end position="795"/>
    </location>
</feature>
<keyword evidence="6" id="KW-0472">Membrane</keyword>
<keyword evidence="4" id="KW-0479">Metal-binding</keyword>
<dbReference type="PROSITE" id="PS50215">
    <property type="entry name" value="ADAM_MEPRO"/>
    <property type="match status" value="1"/>
</dbReference>
<feature type="compositionally biased region" description="Low complexity" evidence="5">
    <location>
        <begin position="765"/>
        <end position="783"/>
    </location>
</feature>
<evidence type="ECO:0000313" key="10">
    <source>
        <dbReference type="EMBL" id="KAK6955092.1"/>
    </source>
</evidence>
<dbReference type="GO" id="GO:0004222">
    <property type="term" value="F:metalloendopeptidase activity"/>
    <property type="evidence" value="ECO:0007669"/>
    <property type="project" value="InterPro"/>
</dbReference>
<dbReference type="InterPro" id="IPR001762">
    <property type="entry name" value="Disintegrin_dom"/>
</dbReference>